<organism evidence="2 3">
    <name type="scientific">Halalkalibacter kiskunsagensis</name>
    <dbReference type="NCBI Taxonomy" id="1548599"/>
    <lineage>
        <taxon>Bacteria</taxon>
        <taxon>Bacillati</taxon>
        <taxon>Bacillota</taxon>
        <taxon>Bacilli</taxon>
        <taxon>Bacillales</taxon>
        <taxon>Bacillaceae</taxon>
        <taxon>Halalkalibacter</taxon>
    </lineage>
</organism>
<comment type="caution">
    <text evidence="2">The sequence shown here is derived from an EMBL/GenBank/DDBJ whole genome shotgun (WGS) entry which is preliminary data.</text>
</comment>
<dbReference type="PANTHER" id="PTHR42745:SF1">
    <property type="entry name" value="ARABINOSE 5-PHOSPHATE ISOMERASE KDSD"/>
    <property type="match status" value="1"/>
</dbReference>
<reference evidence="2 3" key="1">
    <citation type="submission" date="2024-09" db="EMBL/GenBank/DDBJ databases">
        <authorList>
            <person name="Sun Q."/>
            <person name="Mori K."/>
        </authorList>
    </citation>
    <scope>NUCLEOTIDE SEQUENCE [LARGE SCALE GENOMIC DNA]</scope>
    <source>
        <strain evidence="2 3">NCAIM B.02610</strain>
    </source>
</reference>
<dbReference type="InterPro" id="IPR050986">
    <property type="entry name" value="GutQ/KpsF_isomerases"/>
</dbReference>
<evidence type="ECO:0000259" key="1">
    <source>
        <dbReference type="Pfam" id="PF01380"/>
    </source>
</evidence>
<protein>
    <submittedName>
        <fullName evidence="2">SIS domain-containing protein</fullName>
    </submittedName>
</protein>
<name>A0ABV6K803_9BACI</name>
<evidence type="ECO:0000313" key="3">
    <source>
        <dbReference type="Proteomes" id="UP001589838"/>
    </source>
</evidence>
<dbReference type="InterPro" id="IPR046348">
    <property type="entry name" value="SIS_dom_sf"/>
</dbReference>
<sequence>MIPNDQEHIQNEDYFPIVKQILEIEGNAVLNQAHYINESINEAINLILNCKGKVVITGIGKSGIFARKICATLASTGTSSIFLHPAEGLHGDLGMVEEDDIVPMPSFKFFISGFLIKGTQRAEHLPLFL</sequence>
<dbReference type="SUPFAM" id="SSF53697">
    <property type="entry name" value="SIS domain"/>
    <property type="match status" value="1"/>
</dbReference>
<gene>
    <name evidence="2" type="ORF">ACFFHM_00460</name>
</gene>
<dbReference type="Pfam" id="PF01380">
    <property type="entry name" value="SIS"/>
    <property type="match status" value="1"/>
</dbReference>
<dbReference type="InterPro" id="IPR001347">
    <property type="entry name" value="SIS_dom"/>
</dbReference>
<dbReference type="Gene3D" id="3.40.50.10490">
    <property type="entry name" value="Glucose-6-phosphate isomerase like protein, domain 1"/>
    <property type="match status" value="1"/>
</dbReference>
<dbReference type="Proteomes" id="UP001589838">
    <property type="component" value="Unassembled WGS sequence"/>
</dbReference>
<proteinExistence type="predicted"/>
<feature type="domain" description="SIS" evidence="1">
    <location>
        <begin position="48"/>
        <end position="102"/>
    </location>
</feature>
<accession>A0ABV6K803</accession>
<dbReference type="RefSeq" id="WP_335958226.1">
    <property type="nucleotide sequence ID" value="NZ_JAXBLX010000001.1"/>
</dbReference>
<evidence type="ECO:0000313" key="2">
    <source>
        <dbReference type="EMBL" id="MFC0469075.1"/>
    </source>
</evidence>
<dbReference type="PANTHER" id="PTHR42745">
    <property type="match status" value="1"/>
</dbReference>
<dbReference type="EMBL" id="JBHLUX010000001">
    <property type="protein sequence ID" value="MFC0469075.1"/>
    <property type="molecule type" value="Genomic_DNA"/>
</dbReference>
<keyword evidence="3" id="KW-1185">Reference proteome</keyword>